<dbReference type="Proteomes" id="UP000886998">
    <property type="component" value="Unassembled WGS sequence"/>
</dbReference>
<keyword evidence="4" id="KW-1185">Reference proteome</keyword>
<feature type="non-terminal residue" evidence="2">
    <location>
        <position position="1"/>
    </location>
</feature>
<evidence type="ECO:0000313" key="3">
    <source>
        <dbReference type="EMBL" id="GFY54153.1"/>
    </source>
</evidence>
<dbReference type="EMBL" id="BMAV01009736">
    <property type="protein sequence ID" value="GFY54153.1"/>
    <property type="molecule type" value="Genomic_DNA"/>
</dbReference>
<organism evidence="2 4">
    <name type="scientific">Trichonephila inaurata madagascariensis</name>
    <dbReference type="NCBI Taxonomy" id="2747483"/>
    <lineage>
        <taxon>Eukaryota</taxon>
        <taxon>Metazoa</taxon>
        <taxon>Ecdysozoa</taxon>
        <taxon>Arthropoda</taxon>
        <taxon>Chelicerata</taxon>
        <taxon>Arachnida</taxon>
        <taxon>Araneae</taxon>
        <taxon>Araneomorphae</taxon>
        <taxon>Entelegynae</taxon>
        <taxon>Araneoidea</taxon>
        <taxon>Nephilidae</taxon>
        <taxon>Trichonephila</taxon>
        <taxon>Trichonephila inaurata</taxon>
    </lineage>
</organism>
<proteinExistence type="predicted"/>
<evidence type="ECO:0000313" key="4">
    <source>
        <dbReference type="Proteomes" id="UP000886998"/>
    </source>
</evidence>
<reference evidence="2" key="1">
    <citation type="submission" date="2020-08" db="EMBL/GenBank/DDBJ databases">
        <title>Multicomponent nature underlies the extraordinary mechanical properties of spider dragline silk.</title>
        <authorList>
            <person name="Kono N."/>
            <person name="Nakamura H."/>
            <person name="Mori M."/>
            <person name="Yoshida Y."/>
            <person name="Ohtoshi R."/>
            <person name="Malay A.D."/>
            <person name="Moran D.A.P."/>
            <person name="Tomita M."/>
            <person name="Numata K."/>
            <person name="Arakawa K."/>
        </authorList>
    </citation>
    <scope>NUCLEOTIDE SEQUENCE</scope>
</reference>
<protein>
    <submittedName>
        <fullName evidence="2">Uncharacterized protein</fullName>
    </submittedName>
</protein>
<gene>
    <name evidence="3" type="ORF">TNIN_382851</name>
    <name evidence="2" type="ORF">TNIN_53051</name>
</gene>
<sequence>IEDNPIERTQSQKDLRNSETDSEDAQFTSDRQLRRRSLTSAETKTV</sequence>
<dbReference type="EMBL" id="BMAV01003344">
    <property type="protein sequence ID" value="GFY42846.1"/>
    <property type="molecule type" value="Genomic_DNA"/>
</dbReference>
<dbReference type="AlphaFoldDB" id="A0A8X6WZ34"/>
<feature type="region of interest" description="Disordered" evidence="1">
    <location>
        <begin position="1"/>
        <end position="46"/>
    </location>
</feature>
<evidence type="ECO:0000256" key="1">
    <source>
        <dbReference type="SAM" id="MobiDB-lite"/>
    </source>
</evidence>
<accession>A0A8X6WZ34</accession>
<name>A0A8X6WZ34_9ARAC</name>
<comment type="caution">
    <text evidence="2">The sequence shown here is derived from an EMBL/GenBank/DDBJ whole genome shotgun (WGS) entry which is preliminary data.</text>
</comment>
<feature type="compositionally biased region" description="Basic and acidic residues" evidence="1">
    <location>
        <begin position="10"/>
        <end position="19"/>
    </location>
</feature>
<evidence type="ECO:0000313" key="2">
    <source>
        <dbReference type="EMBL" id="GFY42846.1"/>
    </source>
</evidence>